<dbReference type="EMBL" id="LSRQ01001332">
    <property type="protein sequence ID" value="OAY78240.1"/>
    <property type="molecule type" value="Genomic_DNA"/>
</dbReference>
<gene>
    <name evidence="4" type="primary">LOC109717016</name>
    <name evidence="1" type="ORF">ACMD2_02700</name>
</gene>
<reference evidence="4" key="2">
    <citation type="submission" date="2025-04" db="UniProtKB">
        <authorList>
            <consortium name="RefSeq"/>
        </authorList>
    </citation>
    <scope>IDENTIFICATION</scope>
    <source>
        <tissue evidence="4">Leaf</tissue>
    </source>
</reference>
<evidence type="ECO:0000313" key="2">
    <source>
        <dbReference type="Proteomes" id="UP000092600"/>
    </source>
</evidence>
<dbReference type="PANTHER" id="PTHR33702">
    <property type="entry name" value="BNAA09G40010D PROTEIN"/>
    <property type="match status" value="1"/>
</dbReference>
<reference evidence="1 2" key="1">
    <citation type="journal article" date="2016" name="DNA Res.">
        <title>The draft genome of MD-2 pineapple using hybrid error correction of long reads.</title>
        <authorList>
            <person name="Redwan R.M."/>
            <person name="Saidin A."/>
            <person name="Kumar S.V."/>
        </authorList>
    </citation>
    <scope>NUCLEOTIDE SEQUENCE [LARGE SCALE GENOMIC DNA]</scope>
    <source>
        <strain evidence="2">cv. MD2</strain>
        <tissue evidence="1">Leaf</tissue>
    </source>
</reference>
<keyword evidence="3" id="KW-1185">Reference proteome</keyword>
<dbReference type="Gramene" id="Aco005440.1.mrna1">
    <property type="protein sequence ID" value="Aco005440.1.mrna1.cds1"/>
    <property type="gene ID" value="Aco005440.1.path1"/>
</dbReference>
<sequence>MEAFPYKFTRGIRAYWRRRKYQKLDNSGSRKAAKVARLGAGRRPVGGSRRFWKLRSIFRIRVKIASPGRLLARLRDAYVDAMLGLAGKGGGLSVGNGPDAFWSRRVPRSKPVRDVPGEFERRLIIEVYKSLVASGEIAAH</sequence>
<dbReference type="RefSeq" id="XP_020098247.1">
    <property type="nucleotide sequence ID" value="XM_020242658.1"/>
</dbReference>
<name>A0A199VNF3_ANACO</name>
<dbReference type="OrthoDB" id="764584at2759"/>
<organism evidence="1 2">
    <name type="scientific">Ananas comosus</name>
    <name type="common">Pineapple</name>
    <name type="synonym">Ananas ananas</name>
    <dbReference type="NCBI Taxonomy" id="4615"/>
    <lineage>
        <taxon>Eukaryota</taxon>
        <taxon>Viridiplantae</taxon>
        <taxon>Streptophyta</taxon>
        <taxon>Embryophyta</taxon>
        <taxon>Tracheophyta</taxon>
        <taxon>Spermatophyta</taxon>
        <taxon>Magnoliopsida</taxon>
        <taxon>Liliopsida</taxon>
        <taxon>Poales</taxon>
        <taxon>Bromeliaceae</taxon>
        <taxon>Bromelioideae</taxon>
        <taxon>Ananas</taxon>
    </lineage>
</organism>
<protein>
    <submittedName>
        <fullName evidence="4">Uncharacterized protein LOC109717016</fullName>
    </submittedName>
</protein>
<dbReference type="GeneID" id="109717016"/>
<dbReference type="Proteomes" id="UP000515123">
    <property type="component" value="Linkage group 11"/>
</dbReference>
<proteinExistence type="predicted"/>
<evidence type="ECO:0000313" key="4">
    <source>
        <dbReference type="RefSeq" id="XP_020098247.1"/>
    </source>
</evidence>
<dbReference type="Proteomes" id="UP000092600">
    <property type="component" value="Unassembled WGS sequence"/>
</dbReference>
<dbReference type="PANTHER" id="PTHR33702:SF30">
    <property type="entry name" value="OS05G0576600 PROTEIN"/>
    <property type="match status" value="1"/>
</dbReference>
<dbReference type="AlphaFoldDB" id="A0A199VNF3"/>
<evidence type="ECO:0000313" key="3">
    <source>
        <dbReference type="Proteomes" id="UP000515123"/>
    </source>
</evidence>
<dbReference type="STRING" id="4615.A0A199VNF3"/>
<evidence type="ECO:0000313" key="1">
    <source>
        <dbReference type="EMBL" id="OAY78240.1"/>
    </source>
</evidence>
<accession>A0A199VNF3</accession>